<organism evidence="1 2">
    <name type="scientific">Saccharopolyspora phatthalungensis</name>
    <dbReference type="NCBI Taxonomy" id="664693"/>
    <lineage>
        <taxon>Bacteria</taxon>
        <taxon>Bacillati</taxon>
        <taxon>Actinomycetota</taxon>
        <taxon>Actinomycetes</taxon>
        <taxon>Pseudonocardiales</taxon>
        <taxon>Pseudonocardiaceae</taxon>
        <taxon>Saccharopolyspora</taxon>
    </lineage>
</organism>
<proteinExistence type="predicted"/>
<dbReference type="EMBL" id="JACHIW010000001">
    <property type="protein sequence ID" value="MBB5152523.1"/>
    <property type="molecule type" value="Genomic_DNA"/>
</dbReference>
<dbReference type="InterPro" id="IPR001646">
    <property type="entry name" value="5peptide_repeat"/>
</dbReference>
<dbReference type="SUPFAM" id="SSF141571">
    <property type="entry name" value="Pentapeptide repeat-like"/>
    <property type="match status" value="1"/>
</dbReference>
<sequence>MDFRKLGNGLTVQRPSFDPDYLSNATFTFHGEFDGDEIRVESGEFTDLRGKGSLAHSFVRSVDLSGAQLSPLELSDVRFEDVELSSASWQSVKARRIEIIRSRAMGFRLSFESASDVYIDGCRLDYASIHVEAVKGALAFNECLFREATISGDLSNVVFQDCSLDGVEFESTKAMGCDLTTSQITGARGLIGLRGARVTAEQATSVAIQLAAEAGLTVSD</sequence>
<dbReference type="Proteomes" id="UP000584374">
    <property type="component" value="Unassembled WGS sequence"/>
</dbReference>
<name>A0A840Q6S5_9PSEU</name>
<keyword evidence="2" id="KW-1185">Reference proteome</keyword>
<reference evidence="1 2" key="1">
    <citation type="submission" date="2020-08" db="EMBL/GenBank/DDBJ databases">
        <title>Sequencing the genomes of 1000 actinobacteria strains.</title>
        <authorList>
            <person name="Klenk H.-P."/>
        </authorList>
    </citation>
    <scope>NUCLEOTIDE SEQUENCE [LARGE SCALE GENOMIC DNA]</scope>
    <source>
        <strain evidence="1 2">DSM 45584</strain>
    </source>
</reference>
<dbReference type="RefSeq" id="WP_184721983.1">
    <property type="nucleotide sequence ID" value="NZ_JACHIW010000001.1"/>
</dbReference>
<accession>A0A840Q6S5</accession>
<dbReference type="Pfam" id="PF00805">
    <property type="entry name" value="Pentapeptide"/>
    <property type="match status" value="1"/>
</dbReference>
<dbReference type="Gene3D" id="2.160.20.80">
    <property type="entry name" value="E3 ubiquitin-protein ligase SopA"/>
    <property type="match status" value="1"/>
</dbReference>
<gene>
    <name evidence="1" type="ORF">BJ970_000057</name>
</gene>
<evidence type="ECO:0000313" key="1">
    <source>
        <dbReference type="EMBL" id="MBB5152523.1"/>
    </source>
</evidence>
<dbReference type="AlphaFoldDB" id="A0A840Q6S5"/>
<comment type="caution">
    <text evidence="1">The sequence shown here is derived from an EMBL/GenBank/DDBJ whole genome shotgun (WGS) entry which is preliminary data.</text>
</comment>
<evidence type="ECO:0000313" key="2">
    <source>
        <dbReference type="Proteomes" id="UP000584374"/>
    </source>
</evidence>
<protein>
    <submittedName>
        <fullName evidence="1">Uncharacterized protein YjbI with pentapeptide repeats</fullName>
    </submittedName>
</protein>